<reference evidence="1" key="1">
    <citation type="submission" date="2022-11" db="EMBL/GenBank/DDBJ databases">
        <authorList>
            <person name="Petersen C."/>
        </authorList>
    </citation>
    <scope>NUCLEOTIDE SEQUENCE</scope>
    <source>
        <strain evidence="1">IBT 20477</strain>
    </source>
</reference>
<sequence length="130" mass="14437">MNPVTHQWLDSIRPSTNGSSEHILIRKFSDFVISENRGLASHPNFIFDPVSYNINASNNASSNNPKHFYIFHQRKAAHTSKECFRNLANTKSANVVNTPASTTTTITSAPTSANTLIGNPMARYNNLFIN</sequence>
<evidence type="ECO:0000313" key="2">
    <source>
        <dbReference type="Proteomes" id="UP001150942"/>
    </source>
</evidence>
<accession>A0A9W9MLC1</accession>
<comment type="caution">
    <text evidence="1">The sequence shown here is derived from an EMBL/GenBank/DDBJ whole genome shotgun (WGS) entry which is preliminary data.</text>
</comment>
<dbReference type="EMBL" id="JAPQKQ010000003">
    <property type="protein sequence ID" value="KAJ5203398.1"/>
    <property type="molecule type" value="Genomic_DNA"/>
</dbReference>
<gene>
    <name evidence="1" type="ORF">N7449_005477</name>
</gene>
<protein>
    <submittedName>
        <fullName evidence="1">Uncharacterized protein</fullName>
    </submittedName>
</protein>
<proteinExistence type="predicted"/>
<dbReference type="AlphaFoldDB" id="A0A9W9MLC1"/>
<organism evidence="1 2">
    <name type="scientific">Penicillium cf. viridicatum</name>
    <dbReference type="NCBI Taxonomy" id="2972119"/>
    <lineage>
        <taxon>Eukaryota</taxon>
        <taxon>Fungi</taxon>
        <taxon>Dikarya</taxon>
        <taxon>Ascomycota</taxon>
        <taxon>Pezizomycotina</taxon>
        <taxon>Eurotiomycetes</taxon>
        <taxon>Eurotiomycetidae</taxon>
        <taxon>Eurotiales</taxon>
        <taxon>Aspergillaceae</taxon>
        <taxon>Penicillium</taxon>
    </lineage>
</organism>
<name>A0A9W9MLC1_9EURO</name>
<keyword evidence="2" id="KW-1185">Reference proteome</keyword>
<dbReference type="Proteomes" id="UP001150942">
    <property type="component" value="Unassembled WGS sequence"/>
</dbReference>
<dbReference type="OrthoDB" id="4366438at2759"/>
<reference evidence="1" key="2">
    <citation type="journal article" date="2023" name="IMA Fungus">
        <title>Comparative genomic study of the Penicillium genus elucidates a diverse pangenome and 15 lateral gene transfer events.</title>
        <authorList>
            <person name="Petersen C."/>
            <person name="Sorensen T."/>
            <person name="Nielsen M.R."/>
            <person name="Sondergaard T.E."/>
            <person name="Sorensen J.L."/>
            <person name="Fitzpatrick D.A."/>
            <person name="Frisvad J.C."/>
            <person name="Nielsen K.L."/>
        </authorList>
    </citation>
    <scope>NUCLEOTIDE SEQUENCE</scope>
    <source>
        <strain evidence="1">IBT 20477</strain>
    </source>
</reference>
<evidence type="ECO:0000313" key="1">
    <source>
        <dbReference type="EMBL" id="KAJ5203398.1"/>
    </source>
</evidence>